<comment type="caution">
    <text evidence="3">The sequence shown here is derived from an EMBL/GenBank/DDBJ whole genome shotgun (WGS) entry which is preliminary data.</text>
</comment>
<evidence type="ECO:0000313" key="4">
    <source>
        <dbReference type="Proteomes" id="UP000253727"/>
    </source>
</evidence>
<reference evidence="3 4" key="1">
    <citation type="submission" date="2018-04" db="EMBL/GenBank/DDBJ databases">
        <title>Altererythrobacter sp. HME9302 genome sequencing and assembly.</title>
        <authorList>
            <person name="Kang H."/>
            <person name="Kim H."/>
            <person name="Joh K."/>
        </authorList>
    </citation>
    <scope>NUCLEOTIDE SEQUENCE [LARGE SCALE GENOMIC DNA]</scope>
    <source>
        <strain evidence="3 4">HME9302</strain>
    </source>
</reference>
<dbReference type="GO" id="GO:0006208">
    <property type="term" value="P:pyrimidine nucleobase catabolic process"/>
    <property type="evidence" value="ECO:0007669"/>
    <property type="project" value="TreeGrafter"/>
</dbReference>
<dbReference type="SMART" id="SM00903">
    <property type="entry name" value="Flavin_Reduct"/>
    <property type="match status" value="1"/>
</dbReference>
<dbReference type="EMBL" id="QBKA01000002">
    <property type="protein sequence ID" value="RDC60630.1"/>
    <property type="molecule type" value="Genomic_DNA"/>
</dbReference>
<dbReference type="PANTHER" id="PTHR30466">
    <property type="entry name" value="FLAVIN REDUCTASE"/>
    <property type="match status" value="1"/>
</dbReference>
<dbReference type="EC" id="1.5.1.36" evidence="3"/>
<keyword evidence="1 3" id="KW-0560">Oxidoreductase</keyword>
<evidence type="ECO:0000313" key="3">
    <source>
        <dbReference type="EMBL" id="RDC60630.1"/>
    </source>
</evidence>
<dbReference type="Proteomes" id="UP000253727">
    <property type="component" value="Unassembled WGS sequence"/>
</dbReference>
<gene>
    <name evidence="3" type="primary">hpaC</name>
    <name evidence="3" type="ORF">HME9302_01844</name>
</gene>
<feature type="domain" description="Flavin reductase like" evidence="2">
    <location>
        <begin position="20"/>
        <end position="164"/>
    </location>
</feature>
<keyword evidence="4" id="KW-1185">Reference proteome</keyword>
<dbReference type="SUPFAM" id="SSF50475">
    <property type="entry name" value="FMN-binding split barrel"/>
    <property type="match status" value="1"/>
</dbReference>
<proteinExistence type="predicted"/>
<dbReference type="Gene3D" id="2.30.110.10">
    <property type="entry name" value="Electron Transport, Fmn-binding Protein, Chain A"/>
    <property type="match status" value="1"/>
</dbReference>
<dbReference type="RefSeq" id="WP_115366757.1">
    <property type="nucleotide sequence ID" value="NZ_QBKA01000002.1"/>
</dbReference>
<dbReference type="InterPro" id="IPR050268">
    <property type="entry name" value="NADH-dep_flavin_reductase"/>
</dbReference>
<dbReference type="GO" id="GO:0010181">
    <property type="term" value="F:FMN binding"/>
    <property type="evidence" value="ECO:0007669"/>
    <property type="project" value="InterPro"/>
</dbReference>
<dbReference type="InterPro" id="IPR012349">
    <property type="entry name" value="Split_barrel_FMN-bd"/>
</dbReference>
<dbReference type="AlphaFoldDB" id="A0A369Q8F4"/>
<dbReference type="GO" id="GO:0042602">
    <property type="term" value="F:riboflavin reductase (NADPH) activity"/>
    <property type="evidence" value="ECO:0007669"/>
    <property type="project" value="TreeGrafter"/>
</dbReference>
<dbReference type="OrthoDB" id="9789254at2"/>
<dbReference type="Pfam" id="PF01613">
    <property type="entry name" value="Flavin_Reduct"/>
    <property type="match status" value="1"/>
</dbReference>
<dbReference type="PANTHER" id="PTHR30466:SF1">
    <property type="entry name" value="FMN REDUCTASE (NADH) RUTF"/>
    <property type="match status" value="1"/>
</dbReference>
<protein>
    <submittedName>
        <fullName evidence="3">Flavin reductase (NADH)</fullName>
        <ecNumber evidence="3">1.5.1.36</ecNumber>
    </submittedName>
</protein>
<organism evidence="3 4">
    <name type="scientific">Alteripontixanthobacter maritimus</name>
    <dbReference type="NCBI Taxonomy" id="2161824"/>
    <lineage>
        <taxon>Bacteria</taxon>
        <taxon>Pseudomonadati</taxon>
        <taxon>Pseudomonadota</taxon>
        <taxon>Alphaproteobacteria</taxon>
        <taxon>Sphingomonadales</taxon>
        <taxon>Erythrobacteraceae</taxon>
        <taxon>Alteripontixanthobacter</taxon>
    </lineage>
</organism>
<sequence length="164" mass="17636">MAEGGPTLSSPLQTGFRSAMRRLSSAVGVVTAHSPQGAVGMAATSITSLTMDPPTLLLCVNRSNSFHARMAQDELFAVNLLSDHQRDISIAFGGAMRHEDRFTVGRWGEDDHGLPWLEEAQANLTCRVAKLVPYGTHTVVIAGIEAVRVAETISPLIYQDGSYL</sequence>
<evidence type="ECO:0000259" key="2">
    <source>
        <dbReference type="SMART" id="SM00903"/>
    </source>
</evidence>
<evidence type="ECO:0000256" key="1">
    <source>
        <dbReference type="ARBA" id="ARBA00023002"/>
    </source>
</evidence>
<name>A0A369Q8F4_9SPHN</name>
<dbReference type="GO" id="GO:0036382">
    <property type="term" value="F:flavin reductase (NADH) activity"/>
    <property type="evidence" value="ECO:0007669"/>
    <property type="project" value="UniProtKB-EC"/>
</dbReference>
<dbReference type="InterPro" id="IPR002563">
    <property type="entry name" value="Flavin_Rdtase-like_dom"/>
</dbReference>
<accession>A0A369Q8F4</accession>